<dbReference type="AlphaFoldDB" id="A0A378NRS5"/>
<organism evidence="2 3">
    <name type="scientific">Megamonas hypermegale</name>
    <dbReference type="NCBI Taxonomy" id="158847"/>
    <lineage>
        <taxon>Bacteria</taxon>
        <taxon>Bacillati</taxon>
        <taxon>Bacillota</taxon>
        <taxon>Negativicutes</taxon>
        <taxon>Selenomonadales</taxon>
        <taxon>Selenomonadaceae</taxon>
        <taxon>Megamonas</taxon>
    </lineage>
</organism>
<proteinExistence type="predicted"/>
<dbReference type="RefSeq" id="WP_115151462.1">
    <property type="nucleotide sequence ID" value="NZ_UGPP01000001.1"/>
</dbReference>
<keyword evidence="1" id="KW-0175">Coiled coil</keyword>
<dbReference type="EMBL" id="UGPP01000001">
    <property type="protein sequence ID" value="STY71084.1"/>
    <property type="molecule type" value="Genomic_DNA"/>
</dbReference>
<evidence type="ECO:0000256" key="1">
    <source>
        <dbReference type="SAM" id="Coils"/>
    </source>
</evidence>
<evidence type="ECO:0000313" key="3">
    <source>
        <dbReference type="Proteomes" id="UP000255234"/>
    </source>
</evidence>
<reference evidence="2 3" key="1">
    <citation type="submission" date="2018-06" db="EMBL/GenBank/DDBJ databases">
        <authorList>
            <consortium name="Pathogen Informatics"/>
            <person name="Doyle S."/>
        </authorList>
    </citation>
    <scope>NUCLEOTIDE SEQUENCE [LARGE SCALE GENOMIC DNA]</scope>
    <source>
        <strain evidence="2 3">NCTC10571</strain>
    </source>
</reference>
<gene>
    <name evidence="2" type="ORF">NCTC10571_01236</name>
</gene>
<dbReference type="Proteomes" id="UP000255234">
    <property type="component" value="Unassembled WGS sequence"/>
</dbReference>
<accession>A0A378NRS5</accession>
<sequence length="78" mass="9593">MSMILYNIRYRGPYEYDKFILNIFQLNNEIKRLQKEFNDTSLSQLLLKQKELNDIFNELTKEDNELDRLLSIKERLYD</sequence>
<feature type="coiled-coil region" evidence="1">
    <location>
        <begin position="16"/>
        <end position="62"/>
    </location>
</feature>
<name>A0A378NRS5_9FIRM</name>
<evidence type="ECO:0000313" key="2">
    <source>
        <dbReference type="EMBL" id="STY71084.1"/>
    </source>
</evidence>
<protein>
    <submittedName>
        <fullName evidence="2">Uncharacterized protein</fullName>
    </submittedName>
</protein>